<comment type="similarity">
    <text evidence="1 4">Belongs to the tRNA pseudouridine synthase TruA family.</text>
</comment>
<evidence type="ECO:0000256" key="3">
    <source>
        <dbReference type="ARBA" id="ARBA00023235"/>
    </source>
</evidence>
<dbReference type="EMBL" id="CAJNOQ010006920">
    <property type="protein sequence ID" value="CAF1151850.1"/>
    <property type="molecule type" value="Genomic_DNA"/>
</dbReference>
<comment type="caution">
    <text evidence="6">The sequence shown here is derived from an EMBL/GenBank/DDBJ whole genome shotgun (WGS) entry which is preliminary data.</text>
</comment>
<dbReference type="InterPro" id="IPR020103">
    <property type="entry name" value="PsdUridine_synth_cat_dom_sf"/>
</dbReference>
<evidence type="ECO:0000313" key="7">
    <source>
        <dbReference type="EMBL" id="CAF1279839.1"/>
    </source>
</evidence>
<dbReference type="PANTHER" id="PTHR11142:SF0">
    <property type="entry name" value="TRNA PSEUDOURIDINE SYNTHASE-LIKE 1"/>
    <property type="match status" value="1"/>
</dbReference>
<sequence length="321" mass="37505">MRILLYLSYRDYAIKGNFPSPSLFATDINYVQDIIEKSILKFCPSRRPNILLSTYTECFVHSICNTATIDFQLPGKQKIEDLNTPWFKFNMNKILYDSKRTMRVLDAKFVHDAFDPKLATNRTYIYRFISGEYPVLNTIEEHLTTYIPCQREQSLCLNRLNEAISIINNNMYDYSSFTTPEARQLLKQNQVSTKRKLKVKMYDSTQLFQEVDINKKNKNHAFSIELTTSNFLYQMVRRLSTCLIQIGQGLLNLNDLKSMLTHQMEYQPMDGLLNLNGLYLKNVEYNERDFNRYVTVTTSTTTTSSKLRKIDPLAPIMTGEE</sequence>
<dbReference type="SUPFAM" id="SSF55120">
    <property type="entry name" value="Pseudouridine synthase"/>
    <property type="match status" value="1"/>
</dbReference>
<keyword evidence="2 4" id="KW-0819">tRNA processing</keyword>
<name>A0A814SRJ0_9BILA</name>
<reference evidence="6" key="1">
    <citation type="submission" date="2021-02" db="EMBL/GenBank/DDBJ databases">
        <authorList>
            <person name="Nowell W R."/>
        </authorList>
    </citation>
    <scope>NUCLEOTIDE SEQUENCE</scope>
</reference>
<dbReference type="InterPro" id="IPR020095">
    <property type="entry name" value="PsdUridine_synth_TruA_C"/>
</dbReference>
<evidence type="ECO:0000259" key="5">
    <source>
        <dbReference type="Pfam" id="PF01416"/>
    </source>
</evidence>
<accession>A0A814SRJ0</accession>
<gene>
    <name evidence="6" type="ORF">GPM918_LOCUS21222</name>
    <name evidence="7" type="ORF">OVA965_LOCUS27583</name>
    <name evidence="8" type="ORF">SRO942_LOCUS21219</name>
    <name evidence="9" type="ORF">TMI583_LOCUS28329</name>
</gene>
<dbReference type="GO" id="GO:0160147">
    <property type="term" value="F:tRNA pseudouridine(38-40) synthase activity"/>
    <property type="evidence" value="ECO:0007669"/>
    <property type="project" value="UniProtKB-EC"/>
</dbReference>
<dbReference type="Proteomes" id="UP000677228">
    <property type="component" value="Unassembled WGS sequence"/>
</dbReference>
<evidence type="ECO:0000313" key="6">
    <source>
        <dbReference type="EMBL" id="CAF1151850.1"/>
    </source>
</evidence>
<proteinExistence type="inferred from homology"/>
<dbReference type="PANTHER" id="PTHR11142">
    <property type="entry name" value="PSEUDOURIDYLATE SYNTHASE"/>
    <property type="match status" value="1"/>
</dbReference>
<dbReference type="EC" id="5.4.99.12" evidence="4"/>
<evidence type="ECO:0000256" key="2">
    <source>
        <dbReference type="ARBA" id="ARBA00022694"/>
    </source>
</evidence>
<dbReference type="EMBL" id="CAJNOK010018302">
    <property type="protein sequence ID" value="CAF1279839.1"/>
    <property type="molecule type" value="Genomic_DNA"/>
</dbReference>
<evidence type="ECO:0000313" key="8">
    <source>
        <dbReference type="EMBL" id="CAF3915369.1"/>
    </source>
</evidence>
<dbReference type="GO" id="GO:0031119">
    <property type="term" value="P:tRNA pseudouridine synthesis"/>
    <property type="evidence" value="ECO:0007669"/>
    <property type="project" value="TreeGrafter"/>
</dbReference>
<feature type="domain" description="Pseudouridine synthase I TruA alpha/beta" evidence="5">
    <location>
        <begin position="206"/>
        <end position="286"/>
    </location>
</feature>
<evidence type="ECO:0000313" key="10">
    <source>
        <dbReference type="Proteomes" id="UP000663829"/>
    </source>
</evidence>
<dbReference type="InterPro" id="IPR001406">
    <property type="entry name" value="PsdUridine_synth_TruA"/>
</dbReference>
<dbReference type="InterPro" id="IPR020097">
    <property type="entry name" value="PsdUridine_synth_TruA_a/b_dom"/>
</dbReference>
<dbReference type="Gene3D" id="3.30.70.660">
    <property type="entry name" value="Pseudouridine synthase I, catalytic domain, C-terminal subdomain"/>
    <property type="match status" value="1"/>
</dbReference>
<organism evidence="6 10">
    <name type="scientific">Didymodactylos carnosus</name>
    <dbReference type="NCBI Taxonomy" id="1234261"/>
    <lineage>
        <taxon>Eukaryota</taxon>
        <taxon>Metazoa</taxon>
        <taxon>Spiralia</taxon>
        <taxon>Gnathifera</taxon>
        <taxon>Rotifera</taxon>
        <taxon>Eurotatoria</taxon>
        <taxon>Bdelloidea</taxon>
        <taxon>Philodinida</taxon>
        <taxon>Philodinidae</taxon>
        <taxon>Didymodactylos</taxon>
    </lineage>
</organism>
<dbReference type="Proteomes" id="UP000663829">
    <property type="component" value="Unassembled WGS sequence"/>
</dbReference>
<dbReference type="EMBL" id="CAJOBC010006920">
    <property type="protein sequence ID" value="CAF3915369.1"/>
    <property type="molecule type" value="Genomic_DNA"/>
</dbReference>
<protein>
    <recommendedName>
        <fullName evidence="4">tRNA pseudouridine synthase</fullName>
        <ecNumber evidence="4">5.4.99.12</ecNumber>
    </recommendedName>
</protein>
<evidence type="ECO:0000313" key="9">
    <source>
        <dbReference type="EMBL" id="CAF4084705.1"/>
    </source>
</evidence>
<keyword evidence="10" id="KW-1185">Reference proteome</keyword>
<dbReference type="Proteomes" id="UP000681722">
    <property type="component" value="Unassembled WGS sequence"/>
</dbReference>
<dbReference type="GO" id="GO:0003723">
    <property type="term" value="F:RNA binding"/>
    <property type="evidence" value="ECO:0007669"/>
    <property type="project" value="InterPro"/>
</dbReference>
<comment type="catalytic activity">
    <reaction evidence="4">
        <text>uridine(38/39/40) in tRNA = pseudouridine(38/39/40) in tRNA</text>
        <dbReference type="Rhea" id="RHEA:22376"/>
        <dbReference type="Rhea" id="RHEA-COMP:10085"/>
        <dbReference type="Rhea" id="RHEA-COMP:10087"/>
        <dbReference type="ChEBI" id="CHEBI:65314"/>
        <dbReference type="ChEBI" id="CHEBI:65315"/>
        <dbReference type="EC" id="5.4.99.12"/>
    </reaction>
</comment>
<keyword evidence="3 4" id="KW-0413">Isomerase</keyword>
<dbReference type="Proteomes" id="UP000682733">
    <property type="component" value="Unassembled WGS sequence"/>
</dbReference>
<dbReference type="EMBL" id="CAJOBA010039867">
    <property type="protein sequence ID" value="CAF4084705.1"/>
    <property type="molecule type" value="Genomic_DNA"/>
</dbReference>
<dbReference type="OrthoDB" id="271910at2759"/>
<evidence type="ECO:0000256" key="1">
    <source>
        <dbReference type="ARBA" id="ARBA00009375"/>
    </source>
</evidence>
<dbReference type="Pfam" id="PF01416">
    <property type="entry name" value="PseudoU_synth_1"/>
    <property type="match status" value="1"/>
</dbReference>
<evidence type="ECO:0000256" key="4">
    <source>
        <dbReference type="RuleBase" id="RU003792"/>
    </source>
</evidence>
<dbReference type="AlphaFoldDB" id="A0A814SRJ0"/>